<evidence type="ECO:0000313" key="1">
    <source>
        <dbReference type="EMBL" id="GEU50178.1"/>
    </source>
</evidence>
<dbReference type="InterPro" id="IPR043128">
    <property type="entry name" value="Rev_trsase/Diguanyl_cyclase"/>
</dbReference>
<name>A0A6L2KL21_TANCI</name>
<dbReference type="PANTHER" id="PTHR48475">
    <property type="entry name" value="RIBONUCLEASE H"/>
    <property type="match status" value="1"/>
</dbReference>
<proteinExistence type="predicted"/>
<dbReference type="InterPro" id="IPR043502">
    <property type="entry name" value="DNA/RNA_pol_sf"/>
</dbReference>
<keyword evidence="1" id="KW-0808">Transferase</keyword>
<dbReference type="SUPFAM" id="SSF56672">
    <property type="entry name" value="DNA/RNA polymerases"/>
    <property type="match status" value="1"/>
</dbReference>
<dbReference type="Gene3D" id="3.30.70.270">
    <property type="match status" value="1"/>
</dbReference>
<dbReference type="GO" id="GO:0003964">
    <property type="term" value="F:RNA-directed DNA polymerase activity"/>
    <property type="evidence" value="ECO:0007669"/>
    <property type="project" value="UniProtKB-KW"/>
</dbReference>
<comment type="caution">
    <text evidence="1">The sequence shown here is derived from an EMBL/GenBank/DDBJ whole genome shotgun (WGS) entry which is preliminary data.</text>
</comment>
<keyword evidence="1" id="KW-0548">Nucleotidyltransferase</keyword>
<accession>A0A6L2KL21</accession>
<protein>
    <submittedName>
        <fullName evidence="1">Reverse transcriptase domain-containing protein</fullName>
    </submittedName>
</protein>
<gene>
    <name evidence="1" type="ORF">Tci_022156</name>
</gene>
<dbReference type="EMBL" id="BKCJ010002676">
    <property type="protein sequence ID" value="GEU50178.1"/>
    <property type="molecule type" value="Genomic_DNA"/>
</dbReference>
<sequence>MIHRMYVDGGSSTEVLYEIATPFKKSTGRLNLSAATPSSVSWTLTKAITKYIWQSQMRRKQISTPAKECIAIQNMPFGLKNVGATYQRLMDKAFDSQIGRNIEVAMDTLHGWIVMYGWVGAGLILTSPEGTEFTYALRFQFIASNNEAEYEALIAGLRIVAQMGVRNVH</sequence>
<dbReference type="InterPro" id="IPR036397">
    <property type="entry name" value="RNaseH_sf"/>
</dbReference>
<dbReference type="Gene3D" id="3.30.420.10">
    <property type="entry name" value="Ribonuclease H-like superfamily/Ribonuclease H"/>
    <property type="match status" value="1"/>
</dbReference>
<reference evidence="1" key="1">
    <citation type="journal article" date="2019" name="Sci. Rep.">
        <title>Draft genome of Tanacetum cinerariifolium, the natural source of mosquito coil.</title>
        <authorList>
            <person name="Yamashiro T."/>
            <person name="Shiraishi A."/>
            <person name="Satake H."/>
            <person name="Nakayama K."/>
        </authorList>
    </citation>
    <scope>NUCLEOTIDE SEQUENCE</scope>
</reference>
<keyword evidence="1" id="KW-0695">RNA-directed DNA polymerase</keyword>
<dbReference type="GO" id="GO:0003676">
    <property type="term" value="F:nucleic acid binding"/>
    <property type="evidence" value="ECO:0007669"/>
    <property type="project" value="InterPro"/>
</dbReference>
<dbReference type="PANTHER" id="PTHR48475:SF2">
    <property type="entry name" value="RIBONUCLEASE H"/>
    <property type="match status" value="1"/>
</dbReference>
<dbReference type="AlphaFoldDB" id="A0A6L2KL21"/>
<organism evidence="1">
    <name type="scientific">Tanacetum cinerariifolium</name>
    <name type="common">Dalmatian daisy</name>
    <name type="synonym">Chrysanthemum cinerariifolium</name>
    <dbReference type="NCBI Taxonomy" id="118510"/>
    <lineage>
        <taxon>Eukaryota</taxon>
        <taxon>Viridiplantae</taxon>
        <taxon>Streptophyta</taxon>
        <taxon>Embryophyta</taxon>
        <taxon>Tracheophyta</taxon>
        <taxon>Spermatophyta</taxon>
        <taxon>Magnoliopsida</taxon>
        <taxon>eudicotyledons</taxon>
        <taxon>Gunneridae</taxon>
        <taxon>Pentapetalae</taxon>
        <taxon>asterids</taxon>
        <taxon>campanulids</taxon>
        <taxon>Asterales</taxon>
        <taxon>Asteraceae</taxon>
        <taxon>Asteroideae</taxon>
        <taxon>Anthemideae</taxon>
        <taxon>Anthemidinae</taxon>
        <taxon>Tanacetum</taxon>
    </lineage>
</organism>